<name>A0ABU9A4K1_9PSED</name>
<evidence type="ECO:0000313" key="1">
    <source>
        <dbReference type="EMBL" id="MEK2611137.1"/>
    </source>
</evidence>
<proteinExistence type="predicted"/>
<reference evidence="1 2" key="1">
    <citation type="submission" date="2024-03" db="EMBL/GenBank/DDBJ databases">
        <title>Screening, Identification and Application of a Plant Lactobacillus Strain.</title>
        <authorList>
            <person name="Li Y.L."/>
        </authorList>
    </citation>
    <scope>NUCLEOTIDE SEQUENCE [LARGE SCALE GENOMIC DNA]</scope>
    <source>
        <strain evidence="1 2">JDB</strain>
    </source>
</reference>
<sequence length="105" mass="11772">MLINEEGVELGAATAEEMVRHQVLLLEHENEEAWRAATKARADVQALVDINARLNSQIGELHLQLRQVQSRLMMEVNLHKPMFSTWGGAADKASRGRSVPVYPEL</sequence>
<evidence type="ECO:0000313" key="2">
    <source>
        <dbReference type="Proteomes" id="UP001386972"/>
    </source>
</evidence>
<dbReference type="Proteomes" id="UP001386972">
    <property type="component" value="Unassembled WGS sequence"/>
</dbReference>
<gene>
    <name evidence="1" type="ORF">WLF18_18690</name>
</gene>
<dbReference type="RefSeq" id="WP_340612852.1">
    <property type="nucleotide sequence ID" value="NZ_JBBNAW010000020.1"/>
</dbReference>
<organism evidence="1 2">
    <name type="scientific">Pseudomonas shirazensis</name>
    <dbReference type="NCBI Taxonomy" id="2745494"/>
    <lineage>
        <taxon>Bacteria</taxon>
        <taxon>Pseudomonadati</taxon>
        <taxon>Pseudomonadota</taxon>
        <taxon>Gammaproteobacteria</taxon>
        <taxon>Pseudomonadales</taxon>
        <taxon>Pseudomonadaceae</taxon>
        <taxon>Pseudomonas</taxon>
    </lineage>
</organism>
<comment type="caution">
    <text evidence="1">The sequence shown here is derived from an EMBL/GenBank/DDBJ whole genome shotgun (WGS) entry which is preliminary data.</text>
</comment>
<accession>A0ABU9A4K1</accession>
<protein>
    <submittedName>
        <fullName evidence="1">Uncharacterized protein</fullName>
    </submittedName>
</protein>
<dbReference type="EMBL" id="JBBNAW010000020">
    <property type="protein sequence ID" value="MEK2611137.1"/>
    <property type="molecule type" value="Genomic_DNA"/>
</dbReference>
<keyword evidence="2" id="KW-1185">Reference proteome</keyword>